<comment type="caution">
    <text evidence="1">The sequence shown here is derived from an EMBL/GenBank/DDBJ whole genome shotgun (WGS) entry which is preliminary data.</text>
</comment>
<sequence>EAEHYKQVIGTDISEPQLKLAKPHPRVRYLHTPLSLSDDDLINLIEDIKYLMVIHKELSFESVGLGSEGSPLKLDIPKKLAFDGVLELEVYGAGPSWLGVLCTRVLCLKANPAPDLNLNVV</sequence>
<evidence type="ECO:0000313" key="2">
    <source>
        <dbReference type="Proteomes" id="UP001151760"/>
    </source>
</evidence>
<reference evidence="1" key="2">
    <citation type="submission" date="2022-01" db="EMBL/GenBank/DDBJ databases">
        <authorList>
            <person name="Yamashiro T."/>
            <person name="Shiraishi A."/>
            <person name="Satake H."/>
            <person name="Nakayama K."/>
        </authorList>
    </citation>
    <scope>NUCLEOTIDE SEQUENCE</scope>
</reference>
<protein>
    <submittedName>
        <fullName evidence="1">Uncharacterized protein</fullName>
    </submittedName>
</protein>
<gene>
    <name evidence="1" type="ORF">Tco_0749782</name>
</gene>
<dbReference type="PANTHER" id="PTHR44575:SF2">
    <property type="entry name" value="OS01G0589200 PROTEIN"/>
    <property type="match status" value="1"/>
</dbReference>
<accession>A0ABQ4Z0F6</accession>
<proteinExistence type="predicted"/>
<dbReference type="PANTHER" id="PTHR44575">
    <property type="entry name" value="OS01G0589200 PROTEIN"/>
    <property type="match status" value="1"/>
</dbReference>
<organism evidence="1 2">
    <name type="scientific">Tanacetum coccineum</name>
    <dbReference type="NCBI Taxonomy" id="301880"/>
    <lineage>
        <taxon>Eukaryota</taxon>
        <taxon>Viridiplantae</taxon>
        <taxon>Streptophyta</taxon>
        <taxon>Embryophyta</taxon>
        <taxon>Tracheophyta</taxon>
        <taxon>Spermatophyta</taxon>
        <taxon>Magnoliopsida</taxon>
        <taxon>eudicotyledons</taxon>
        <taxon>Gunneridae</taxon>
        <taxon>Pentapetalae</taxon>
        <taxon>asterids</taxon>
        <taxon>campanulids</taxon>
        <taxon>Asterales</taxon>
        <taxon>Asteraceae</taxon>
        <taxon>Asteroideae</taxon>
        <taxon>Anthemideae</taxon>
        <taxon>Anthemidinae</taxon>
        <taxon>Tanacetum</taxon>
    </lineage>
</organism>
<evidence type="ECO:0000313" key="1">
    <source>
        <dbReference type="EMBL" id="GJS83241.1"/>
    </source>
</evidence>
<feature type="non-terminal residue" evidence="1">
    <location>
        <position position="1"/>
    </location>
</feature>
<name>A0ABQ4Z0F6_9ASTR</name>
<dbReference type="Proteomes" id="UP001151760">
    <property type="component" value="Unassembled WGS sequence"/>
</dbReference>
<dbReference type="EMBL" id="BQNB010010886">
    <property type="protein sequence ID" value="GJS83241.1"/>
    <property type="molecule type" value="Genomic_DNA"/>
</dbReference>
<keyword evidence="2" id="KW-1185">Reference proteome</keyword>
<reference evidence="1" key="1">
    <citation type="journal article" date="2022" name="Int. J. Mol. Sci.">
        <title>Draft Genome of Tanacetum Coccineum: Genomic Comparison of Closely Related Tanacetum-Family Plants.</title>
        <authorList>
            <person name="Yamashiro T."/>
            <person name="Shiraishi A."/>
            <person name="Nakayama K."/>
            <person name="Satake H."/>
        </authorList>
    </citation>
    <scope>NUCLEOTIDE SEQUENCE</scope>
</reference>